<dbReference type="Gene3D" id="2.40.50.100">
    <property type="match status" value="1"/>
</dbReference>
<feature type="domain" description="p-hydroxybenzoic acid efflux pump subunit AaeA-like beta-barrel" evidence="7">
    <location>
        <begin position="189"/>
        <end position="286"/>
    </location>
</feature>
<gene>
    <name evidence="8" type="ORF">MD535_03570</name>
</gene>
<dbReference type="Pfam" id="PF25963">
    <property type="entry name" value="Beta-barrel_AAEA"/>
    <property type="match status" value="1"/>
</dbReference>
<dbReference type="RefSeq" id="WP_265673550.1">
    <property type="nucleotide sequence ID" value="NZ_JAKRRY010000002.1"/>
</dbReference>
<name>A0A9X3CKN5_9VIBR</name>
<keyword evidence="3 5" id="KW-1133">Transmembrane helix</keyword>
<comment type="similarity">
    <text evidence="1">Belongs to the membrane fusion protein (MFP) (TC 8.A.1) family.</text>
</comment>
<reference evidence="8" key="1">
    <citation type="submission" date="2022-02" db="EMBL/GenBank/DDBJ databases">
        <title>Vibrio sp. nov, a new bacterium isolated from seawater.</title>
        <authorList>
            <person name="Yuan Y."/>
        </authorList>
    </citation>
    <scope>NUCLEOTIDE SEQUENCE</scope>
    <source>
        <strain evidence="8">ZSDZ65</strain>
    </source>
</reference>
<proteinExistence type="inferred from homology"/>
<evidence type="ECO:0000256" key="1">
    <source>
        <dbReference type="ARBA" id="ARBA00009477"/>
    </source>
</evidence>
<dbReference type="InterPro" id="IPR050393">
    <property type="entry name" value="MFP_Efflux_Pump"/>
</dbReference>
<dbReference type="PANTHER" id="PTHR30367:SF1">
    <property type="entry name" value="MULTIDRUG RESISTANCE PROTEIN MDTN"/>
    <property type="match status" value="1"/>
</dbReference>
<evidence type="ECO:0000313" key="9">
    <source>
        <dbReference type="Proteomes" id="UP001155587"/>
    </source>
</evidence>
<dbReference type="SUPFAM" id="SSF111369">
    <property type="entry name" value="HlyD-like secretion proteins"/>
    <property type="match status" value="1"/>
</dbReference>
<evidence type="ECO:0000256" key="4">
    <source>
        <dbReference type="ARBA" id="ARBA00023136"/>
    </source>
</evidence>
<dbReference type="PANTHER" id="PTHR30367">
    <property type="entry name" value="P-HYDROXYBENZOIC ACID EFFLUX PUMP SUBUNIT AAEA-RELATED"/>
    <property type="match status" value="1"/>
</dbReference>
<evidence type="ECO:0000256" key="5">
    <source>
        <dbReference type="SAM" id="Phobius"/>
    </source>
</evidence>
<dbReference type="InterPro" id="IPR006143">
    <property type="entry name" value="RND_pump_MFP"/>
</dbReference>
<keyword evidence="2 5" id="KW-0812">Transmembrane</keyword>
<feature type="transmembrane region" description="Helical" evidence="5">
    <location>
        <begin position="5"/>
        <end position="22"/>
    </location>
</feature>
<dbReference type="AlphaFoldDB" id="A0A9X3CKN5"/>
<dbReference type="Proteomes" id="UP001155587">
    <property type="component" value="Unassembled WGS sequence"/>
</dbReference>
<organism evidence="8 9">
    <name type="scientific">Vibrio qingdaonensis</name>
    <dbReference type="NCBI Taxonomy" id="2829491"/>
    <lineage>
        <taxon>Bacteria</taxon>
        <taxon>Pseudomonadati</taxon>
        <taxon>Pseudomonadota</taxon>
        <taxon>Gammaproteobacteria</taxon>
        <taxon>Vibrionales</taxon>
        <taxon>Vibrionaceae</taxon>
        <taxon>Vibrio</taxon>
    </lineage>
</organism>
<keyword evidence="9" id="KW-1185">Reference proteome</keyword>
<dbReference type="InterPro" id="IPR058625">
    <property type="entry name" value="MdtA-like_BSH"/>
</dbReference>
<evidence type="ECO:0000259" key="6">
    <source>
        <dbReference type="Pfam" id="PF25917"/>
    </source>
</evidence>
<feature type="domain" description="Multidrug resistance protein MdtA-like barrel-sandwich hybrid" evidence="6">
    <location>
        <begin position="42"/>
        <end position="186"/>
    </location>
</feature>
<dbReference type="GO" id="GO:0022857">
    <property type="term" value="F:transmembrane transporter activity"/>
    <property type="evidence" value="ECO:0007669"/>
    <property type="project" value="InterPro"/>
</dbReference>
<evidence type="ECO:0000256" key="3">
    <source>
        <dbReference type="ARBA" id="ARBA00022989"/>
    </source>
</evidence>
<dbReference type="EMBL" id="JAKRRY010000002">
    <property type="protein sequence ID" value="MCW8345107.1"/>
    <property type="molecule type" value="Genomic_DNA"/>
</dbReference>
<dbReference type="NCBIfam" id="TIGR01730">
    <property type="entry name" value="RND_mfp"/>
    <property type="match status" value="1"/>
</dbReference>
<accession>A0A9X3CKN5</accession>
<evidence type="ECO:0000259" key="7">
    <source>
        <dbReference type="Pfam" id="PF25963"/>
    </source>
</evidence>
<evidence type="ECO:0000256" key="2">
    <source>
        <dbReference type="ARBA" id="ARBA00022692"/>
    </source>
</evidence>
<dbReference type="InterPro" id="IPR058634">
    <property type="entry name" value="AaeA-lik-b-barrel"/>
</dbReference>
<keyword evidence="4 5" id="KW-0472">Membrane</keyword>
<dbReference type="Gene3D" id="2.40.30.170">
    <property type="match status" value="1"/>
</dbReference>
<dbReference type="GO" id="GO:0016020">
    <property type="term" value="C:membrane"/>
    <property type="evidence" value="ECO:0007669"/>
    <property type="project" value="InterPro"/>
</dbReference>
<sequence>MKKTVIVIVNLVVIIGAIWIGYTKFEEYFNNPWTRDGQVRANVIKVAPRVSGPIIHVAIRDNQSVSKGDLLFEIDDEPYRVTLSQSEVALQKAIVSARGKKIEYDRLLDIRKKDKGAVSHKDLTRREIAYEEALLHIKSSEENVRSAKLNLSYTKVYASVDGLISNLDIRDGTQAVANQPLVALIDQNSFWVFGFFRENQLSNIQPGDEAKVTLMSHPDTAITATVDSIGWGIAPTNGTVGYNLLPNVNPVFQWIRLAQRIPVRITFNDLPDGIELRFGLSASVMVMQDTNNTDQVDGRNNHSSN</sequence>
<protein>
    <submittedName>
        <fullName evidence="8">HlyD family secretion protein</fullName>
    </submittedName>
</protein>
<dbReference type="Pfam" id="PF25917">
    <property type="entry name" value="BSH_RND"/>
    <property type="match status" value="1"/>
</dbReference>
<evidence type="ECO:0000313" key="8">
    <source>
        <dbReference type="EMBL" id="MCW8345107.1"/>
    </source>
</evidence>
<comment type="caution">
    <text evidence="8">The sequence shown here is derived from an EMBL/GenBank/DDBJ whole genome shotgun (WGS) entry which is preliminary data.</text>
</comment>